<protein>
    <submittedName>
        <fullName evidence="1">Uncharacterized protein</fullName>
    </submittedName>
</protein>
<gene>
    <name evidence="1" type="ORF">AB447_205500</name>
    <name evidence="2" type="ORF">P8828_02490</name>
</gene>
<dbReference type="RefSeq" id="WP_053071241.1">
    <property type="nucleotide sequence ID" value="NZ_CP023481.1"/>
</dbReference>
<keyword evidence="4" id="KW-1185">Reference proteome</keyword>
<reference evidence="1 3" key="1">
    <citation type="journal article" date="2015" name="Int. J. Syst. Evol. Microbiol.">
        <title>Bacillus glycinifermentans sp. nov., isolated from fermented soybean paste.</title>
        <authorList>
            <person name="Kim S.J."/>
            <person name="Dunlap C.A."/>
            <person name="Kwon S.W."/>
            <person name="Rooney A.P."/>
        </authorList>
    </citation>
    <scope>NUCLEOTIDE SEQUENCE [LARGE SCALE GENOMIC DNA]</scope>
    <source>
        <strain evidence="1 3">GO-13</strain>
    </source>
</reference>
<reference evidence="1" key="2">
    <citation type="submission" date="2015-10" db="EMBL/GenBank/DDBJ databases">
        <authorList>
            <person name="Gilbert D.G."/>
        </authorList>
    </citation>
    <scope>NUCLEOTIDE SEQUENCE</scope>
    <source>
        <strain evidence="1">GO-13</strain>
    </source>
</reference>
<dbReference type="Proteomes" id="UP000036168">
    <property type="component" value="Unassembled WGS sequence"/>
</dbReference>
<accession>A0A0T6BJU0</accession>
<dbReference type="EMBL" id="LECW02000045">
    <property type="protein sequence ID" value="KRT90038.1"/>
    <property type="molecule type" value="Genomic_DNA"/>
</dbReference>
<name>A0A0T6BJU0_9BACI</name>
<dbReference type="EMBL" id="JARRTL010000006">
    <property type="protein sequence ID" value="MEC0483718.1"/>
    <property type="molecule type" value="Genomic_DNA"/>
</dbReference>
<organism evidence="1 3">
    <name type="scientific">Bacillus glycinifermentans</name>
    <dbReference type="NCBI Taxonomy" id="1664069"/>
    <lineage>
        <taxon>Bacteria</taxon>
        <taxon>Bacillati</taxon>
        <taxon>Bacillota</taxon>
        <taxon>Bacilli</taxon>
        <taxon>Bacillales</taxon>
        <taxon>Bacillaceae</taxon>
        <taxon>Bacillus</taxon>
    </lineage>
</organism>
<reference evidence="2 4" key="3">
    <citation type="submission" date="2023-03" db="EMBL/GenBank/DDBJ databases">
        <title>Agriculturally important microbes genome sequencing.</title>
        <authorList>
            <person name="Dunlap C."/>
        </authorList>
    </citation>
    <scope>NUCLEOTIDE SEQUENCE [LARGE SCALE GENOMIC DNA]</scope>
    <source>
        <strain evidence="2 4">CBP-3203</strain>
    </source>
</reference>
<evidence type="ECO:0000313" key="2">
    <source>
        <dbReference type="EMBL" id="MEC0483718.1"/>
    </source>
</evidence>
<sequence length="135" mass="15437">MILDKRTNRLIDINKDDYLSEDGKYVYINGVKEKETNVMPVGIQQIQTVDNYLKGNEKYEAQFKIDFKQIAKEMGFDAGDARIANIQYFNEDYVVLYISYHGKTIGTAGSVNVLIDLQKNKKQPTAYLVDLGIDD</sequence>
<evidence type="ECO:0000313" key="1">
    <source>
        <dbReference type="EMBL" id="KRT90038.1"/>
    </source>
</evidence>
<dbReference type="Proteomes" id="UP001341297">
    <property type="component" value="Unassembled WGS sequence"/>
</dbReference>
<dbReference type="AlphaFoldDB" id="A0A0T6BJU0"/>
<comment type="caution">
    <text evidence="1">The sequence shown here is derived from an EMBL/GenBank/DDBJ whole genome shotgun (WGS) entry which is preliminary data.</text>
</comment>
<evidence type="ECO:0000313" key="3">
    <source>
        <dbReference type="Proteomes" id="UP000036168"/>
    </source>
</evidence>
<evidence type="ECO:0000313" key="4">
    <source>
        <dbReference type="Proteomes" id="UP001341297"/>
    </source>
</evidence>
<proteinExistence type="predicted"/>